<dbReference type="EMBL" id="CP001022">
    <property type="protein sequence ID" value="ACB60996.1"/>
    <property type="molecule type" value="Genomic_DNA"/>
</dbReference>
<dbReference type="Pfam" id="PF01202">
    <property type="entry name" value="SKI"/>
    <property type="match status" value="1"/>
</dbReference>
<dbReference type="KEGG" id="esi:Exig_1540"/>
<dbReference type="InterPro" id="IPR027417">
    <property type="entry name" value="P-loop_NTPase"/>
</dbReference>
<dbReference type="AlphaFoldDB" id="B1YGJ2"/>
<name>B1YGJ2_EXIS2</name>
<dbReference type="InterPro" id="IPR031322">
    <property type="entry name" value="Shikimate/glucono_kinase"/>
</dbReference>
<dbReference type="PANTHER" id="PTHR37816">
    <property type="entry name" value="YALI0E33011P"/>
    <property type="match status" value="1"/>
</dbReference>
<dbReference type="SUPFAM" id="SSF52540">
    <property type="entry name" value="P-loop containing nucleoside triphosphate hydrolases"/>
    <property type="match status" value="1"/>
</dbReference>
<dbReference type="STRING" id="262543.Exig_1540"/>
<keyword evidence="2" id="KW-1185">Reference proteome</keyword>
<evidence type="ECO:0008006" key="3">
    <source>
        <dbReference type="Google" id="ProtNLM"/>
    </source>
</evidence>
<dbReference type="RefSeq" id="WP_012370416.1">
    <property type="nucleotide sequence ID" value="NC_010556.1"/>
</dbReference>
<protein>
    <recommendedName>
        <fullName evidence="3">Shikimate kinase</fullName>
    </recommendedName>
</protein>
<dbReference type="eggNOG" id="COG0563">
    <property type="taxonomic scope" value="Bacteria"/>
</dbReference>
<organism evidence="1 2">
    <name type="scientific">Exiguobacterium sibiricum (strain DSM 17290 / CCUG 55495 / CIP 109462 / JCM 13490 / 255-15)</name>
    <dbReference type="NCBI Taxonomy" id="262543"/>
    <lineage>
        <taxon>Bacteria</taxon>
        <taxon>Bacillati</taxon>
        <taxon>Bacillota</taxon>
        <taxon>Bacilli</taxon>
        <taxon>Bacillales</taxon>
        <taxon>Bacillales Family XII. Incertae Sedis</taxon>
        <taxon>Exiguobacterium</taxon>
    </lineage>
</organism>
<proteinExistence type="predicted"/>
<dbReference type="Proteomes" id="UP000001681">
    <property type="component" value="Chromosome"/>
</dbReference>
<accession>B1YGJ2</accession>
<dbReference type="Gene3D" id="3.40.50.300">
    <property type="entry name" value="P-loop containing nucleotide triphosphate hydrolases"/>
    <property type="match status" value="1"/>
</dbReference>
<reference evidence="1 2" key="2">
    <citation type="journal article" date="2008" name="BMC Genomics">
        <title>Architecture of thermal adaptation in an Exiguobacterium sibiricum strain isolated from 3 million year old permafrost: a genome and transcriptome approach.</title>
        <authorList>
            <person name="Rodrigues D.F."/>
            <person name="Ivanova N."/>
            <person name="He Z."/>
            <person name="Huebner M."/>
            <person name="Zhou J."/>
            <person name="Tiedje J.M."/>
        </authorList>
    </citation>
    <scope>NUCLEOTIDE SEQUENCE [LARGE SCALE GENOMIC DNA]</scope>
    <source>
        <strain evidence="2">DSM 17290 / CIP 109462 / JCM 13490 / 255-15</strain>
    </source>
</reference>
<dbReference type="InterPro" id="IPR052922">
    <property type="entry name" value="Cytidylate_Kinase-2"/>
</dbReference>
<evidence type="ECO:0000313" key="2">
    <source>
        <dbReference type="Proteomes" id="UP000001681"/>
    </source>
</evidence>
<evidence type="ECO:0000313" key="1">
    <source>
        <dbReference type="EMBL" id="ACB60996.1"/>
    </source>
</evidence>
<gene>
    <name evidence="1" type="ordered locus">Exig_1540</name>
</gene>
<reference evidence="1 2" key="1">
    <citation type="journal article" date="2006" name="Extremophiles">
        <title>Characterization of Exiguobacterium isolates from the Siberian permafrost. Description of Exiguobacterium sibiricum sp. nov.</title>
        <authorList>
            <person name="Rodrigues D.F."/>
            <person name="Goris J."/>
            <person name="Vishnivetskaya T."/>
            <person name="Gilichinsky D."/>
            <person name="Thomashow M.F."/>
            <person name="Tiedje J.M."/>
        </authorList>
    </citation>
    <scope>NUCLEOTIDE SEQUENCE [LARGE SCALE GENOMIC DNA]</scope>
    <source>
        <strain evidence="2">DSM 17290 / CIP 109462 / JCM 13490 / 255-15</strain>
    </source>
</reference>
<dbReference type="PANTHER" id="PTHR37816:SF2">
    <property type="entry name" value="DNA TOPOLOGY MODULATION PROTEIN FLAR-RELATED PROTEIN"/>
    <property type="match status" value="1"/>
</dbReference>
<dbReference type="OrthoDB" id="1201990at2"/>
<sequence>MRIQIIGGSGTGKSTLGKWIGQQEGIPWIDTDHYLWKDRTFTEKRSIAERYALYRSDIEQHRHYIVSGSVFSWNPDGFADRELLVFLRLNEDMRMERLIQREQARYPDFTGSNEFLDWCRTYLTATDPAMIGTLAEHRFQMEQSVSPIIQIDAALPTDVIYRHIKSAYETLSEA</sequence>
<dbReference type="HOGENOM" id="CLU_103067_0_0_9"/>
<reference evidence="2" key="3">
    <citation type="submission" date="2008-04" db="EMBL/GenBank/DDBJ databases">
        <title>Complete sequence of chromosome of Exiguobacterium sibiricum 255-15.</title>
        <authorList>
            <consortium name="US DOE Joint Genome Institute"/>
            <person name="Copeland A."/>
            <person name="Lucas S."/>
            <person name="Lapidus A."/>
            <person name="Glavina del Rio T."/>
            <person name="Dalin E."/>
            <person name="Tice H."/>
            <person name="Bruce D."/>
            <person name="Goodwin L."/>
            <person name="Pitluck S."/>
            <person name="Kiss H."/>
            <person name="Chertkov O."/>
            <person name="Monk C."/>
            <person name="Brettin T."/>
            <person name="Detter J.C."/>
            <person name="Han C."/>
            <person name="Kuske C.R."/>
            <person name="Schmutz J."/>
            <person name="Larimer F."/>
            <person name="Land M."/>
            <person name="Hauser L."/>
            <person name="Kyrpides N."/>
            <person name="Mikhailova N."/>
            <person name="Vishnivetskaya T."/>
            <person name="Rodrigues D.F."/>
            <person name="Gilichinsky D."/>
            <person name="Tiedje J."/>
            <person name="Richardson P."/>
        </authorList>
    </citation>
    <scope>NUCLEOTIDE SEQUENCE [LARGE SCALE GENOMIC DNA]</scope>
    <source>
        <strain evidence="2">DSM 17290 / CIP 109462 / JCM 13490 / 255-15</strain>
    </source>
</reference>